<proteinExistence type="predicted"/>
<dbReference type="Gene3D" id="3.40.50.1820">
    <property type="entry name" value="alpha/beta hydrolase"/>
    <property type="match status" value="1"/>
</dbReference>
<evidence type="ECO:0000256" key="1">
    <source>
        <dbReference type="ARBA" id="ARBA00022801"/>
    </source>
</evidence>
<dbReference type="SUPFAM" id="SSF53474">
    <property type="entry name" value="alpha/beta-Hydrolases"/>
    <property type="match status" value="1"/>
</dbReference>
<gene>
    <name evidence="4" type="ORF">AVDCRST_MAG30-814</name>
</gene>
<dbReference type="GO" id="GO:0016787">
    <property type="term" value="F:hydrolase activity"/>
    <property type="evidence" value="ECO:0007669"/>
    <property type="project" value="UniProtKB-KW"/>
</dbReference>
<keyword evidence="1" id="KW-0378">Hydrolase</keyword>
<dbReference type="Pfam" id="PF20434">
    <property type="entry name" value="BD-FAE"/>
    <property type="match status" value="1"/>
</dbReference>
<feature type="domain" description="BD-FAE-like" evidence="3">
    <location>
        <begin position="30"/>
        <end position="210"/>
    </location>
</feature>
<reference evidence="4" key="1">
    <citation type="submission" date="2020-02" db="EMBL/GenBank/DDBJ databases">
        <authorList>
            <person name="Meier V. D."/>
        </authorList>
    </citation>
    <scope>NUCLEOTIDE SEQUENCE</scope>
    <source>
        <strain evidence="4">AVDCRST_MAG30</strain>
    </source>
</reference>
<feature type="region of interest" description="Disordered" evidence="2">
    <location>
        <begin position="221"/>
        <end position="241"/>
    </location>
</feature>
<dbReference type="AlphaFoldDB" id="A0A6J4RT05"/>
<organism evidence="4">
    <name type="scientific">uncultured Solirubrobacteraceae bacterium</name>
    <dbReference type="NCBI Taxonomy" id="1162706"/>
    <lineage>
        <taxon>Bacteria</taxon>
        <taxon>Bacillati</taxon>
        <taxon>Actinomycetota</taxon>
        <taxon>Thermoleophilia</taxon>
        <taxon>Solirubrobacterales</taxon>
        <taxon>Solirubrobacteraceae</taxon>
        <taxon>environmental samples</taxon>
    </lineage>
</organism>
<evidence type="ECO:0000256" key="2">
    <source>
        <dbReference type="SAM" id="MobiDB-lite"/>
    </source>
</evidence>
<protein>
    <recommendedName>
        <fullName evidence="3">BD-FAE-like domain-containing protein</fullName>
    </recommendedName>
</protein>
<dbReference type="InterPro" id="IPR049492">
    <property type="entry name" value="BD-FAE-like_dom"/>
</dbReference>
<name>A0A6J4RT05_9ACTN</name>
<dbReference type="EMBL" id="CADCVS010000135">
    <property type="protein sequence ID" value="CAA9481375.1"/>
    <property type="molecule type" value="Genomic_DNA"/>
</dbReference>
<dbReference type="InterPro" id="IPR029058">
    <property type="entry name" value="AB_hydrolase_fold"/>
</dbReference>
<evidence type="ECO:0000313" key="4">
    <source>
        <dbReference type="EMBL" id="CAA9481375.1"/>
    </source>
</evidence>
<dbReference type="PANTHER" id="PTHR48081">
    <property type="entry name" value="AB HYDROLASE SUPERFAMILY PROTEIN C4A8.06C"/>
    <property type="match status" value="1"/>
</dbReference>
<accession>A0A6J4RT05</accession>
<dbReference type="PANTHER" id="PTHR48081:SF13">
    <property type="entry name" value="ALPHA_BETA HYDROLASE"/>
    <property type="match status" value="1"/>
</dbReference>
<evidence type="ECO:0000259" key="3">
    <source>
        <dbReference type="Pfam" id="PF20434"/>
    </source>
</evidence>
<sequence>MSLPRQIALSALRRPDRHRYGTDHPSQAADLHVPRGEGPFPVAVVLHGGYWQARYGKIICRPQCLDLVRRGWAAWNVEYRRLGRGQGGGWPMTFDDVAAAIDHLATLEDPRLDLEDVHAVGHSAGGQLALWAGARTAPRVPVRSVAALAAVTNLERAGATARELLGGGPEDVPDRFAQADPLARAPLAIRVLLVHPADDATVPARRSREYAEAARARGGDVELVEPPTGGHRAPIDPTTDSWEAAASWLEGQRSRRSETRAA</sequence>
<dbReference type="InterPro" id="IPR050300">
    <property type="entry name" value="GDXG_lipolytic_enzyme"/>
</dbReference>